<proteinExistence type="predicted"/>
<keyword evidence="1" id="KW-0812">Transmembrane</keyword>
<dbReference type="InterPro" id="IPR021299">
    <property type="entry name" value="DUF2871"/>
</dbReference>
<evidence type="ECO:0000256" key="1">
    <source>
        <dbReference type="SAM" id="Phobius"/>
    </source>
</evidence>
<comment type="caution">
    <text evidence="2">The sequence shown here is derived from an EMBL/GenBank/DDBJ whole genome shotgun (WGS) entry which is preliminary data.</text>
</comment>
<accession>A0ABS6F5X5</accession>
<dbReference type="EMBL" id="JAHLQL010000006">
    <property type="protein sequence ID" value="MBU5592988.1"/>
    <property type="molecule type" value="Genomic_DNA"/>
</dbReference>
<feature type="transmembrane region" description="Helical" evidence="1">
    <location>
        <begin position="106"/>
        <end position="131"/>
    </location>
</feature>
<sequence length="139" mass="15356">MKKLINTAFIYAIAAMFCGVFYRELTKFMAFEGRTTLAFTHLHLLVLGTVIFLVLALFSIQTDLLEQKRFKTFFTVYNIGLPMMVGMFFVRGILQVMGTTLSSGMNAAISGIAGVTHIILASAIVLLFLCLRKSSVKSA</sequence>
<keyword evidence="3" id="KW-1185">Reference proteome</keyword>
<dbReference type="Proteomes" id="UP000736583">
    <property type="component" value="Unassembled WGS sequence"/>
</dbReference>
<dbReference type="RefSeq" id="WP_216457679.1">
    <property type="nucleotide sequence ID" value="NZ_JAHLQL010000006.1"/>
</dbReference>
<keyword evidence="1" id="KW-1133">Transmembrane helix</keyword>
<evidence type="ECO:0000313" key="3">
    <source>
        <dbReference type="Proteomes" id="UP000736583"/>
    </source>
</evidence>
<gene>
    <name evidence="2" type="ORF">KQI89_14650</name>
</gene>
<feature type="transmembrane region" description="Helical" evidence="1">
    <location>
        <begin position="42"/>
        <end position="60"/>
    </location>
</feature>
<dbReference type="Pfam" id="PF11070">
    <property type="entry name" value="DUF2871"/>
    <property type="match status" value="1"/>
</dbReference>
<feature type="transmembrane region" description="Helical" evidence="1">
    <location>
        <begin position="5"/>
        <end position="22"/>
    </location>
</feature>
<organism evidence="2 3">
    <name type="scientific">Clostridium simiarum</name>
    <dbReference type="NCBI Taxonomy" id="2841506"/>
    <lineage>
        <taxon>Bacteria</taxon>
        <taxon>Bacillati</taxon>
        <taxon>Bacillota</taxon>
        <taxon>Clostridia</taxon>
        <taxon>Eubacteriales</taxon>
        <taxon>Clostridiaceae</taxon>
        <taxon>Clostridium</taxon>
    </lineage>
</organism>
<feature type="transmembrane region" description="Helical" evidence="1">
    <location>
        <begin position="72"/>
        <end position="94"/>
    </location>
</feature>
<protein>
    <submittedName>
        <fullName evidence="2">DUF2871 domain-containing protein</fullName>
    </submittedName>
</protein>
<name>A0ABS6F5X5_9CLOT</name>
<reference evidence="2 3" key="1">
    <citation type="submission" date="2021-06" db="EMBL/GenBank/DDBJ databases">
        <authorList>
            <person name="Sun Q."/>
            <person name="Li D."/>
        </authorList>
    </citation>
    <scope>NUCLEOTIDE SEQUENCE [LARGE SCALE GENOMIC DNA]</scope>
    <source>
        <strain evidence="2 3">MSJ-4</strain>
    </source>
</reference>
<keyword evidence="1" id="KW-0472">Membrane</keyword>
<evidence type="ECO:0000313" key="2">
    <source>
        <dbReference type="EMBL" id="MBU5592988.1"/>
    </source>
</evidence>